<organism evidence="8 9">
    <name type="scientific">Porphyra umbilicalis</name>
    <name type="common">Purple laver</name>
    <name type="synonym">Red alga</name>
    <dbReference type="NCBI Taxonomy" id="2786"/>
    <lineage>
        <taxon>Eukaryota</taxon>
        <taxon>Rhodophyta</taxon>
        <taxon>Bangiophyceae</taxon>
        <taxon>Bangiales</taxon>
        <taxon>Bangiaceae</taxon>
        <taxon>Porphyra</taxon>
    </lineage>
</organism>
<feature type="compositionally biased region" description="Acidic residues" evidence="7">
    <location>
        <begin position="85"/>
        <end position="94"/>
    </location>
</feature>
<evidence type="ECO:0000256" key="6">
    <source>
        <dbReference type="RuleBase" id="RU363053"/>
    </source>
</evidence>
<dbReference type="Pfam" id="PF04117">
    <property type="entry name" value="Mpv17_PMP22"/>
    <property type="match status" value="1"/>
</dbReference>
<dbReference type="OrthoDB" id="5858at2759"/>
<evidence type="ECO:0000256" key="4">
    <source>
        <dbReference type="ARBA" id="ARBA00022989"/>
    </source>
</evidence>
<dbReference type="PANTHER" id="PTHR11266">
    <property type="entry name" value="PEROXISOMAL MEMBRANE PROTEIN 2, PXMP2 MPV17"/>
    <property type="match status" value="1"/>
</dbReference>
<gene>
    <name evidence="8" type="ORF">BU14_0290s0020</name>
</gene>
<dbReference type="AlphaFoldDB" id="A0A1X6P0N1"/>
<dbReference type="GO" id="GO:0016020">
    <property type="term" value="C:membrane"/>
    <property type="evidence" value="ECO:0007669"/>
    <property type="project" value="UniProtKB-SubCell"/>
</dbReference>
<dbReference type="PANTHER" id="PTHR11266:SF17">
    <property type="entry name" value="PROTEIN MPV17"/>
    <property type="match status" value="1"/>
</dbReference>
<protein>
    <submittedName>
        <fullName evidence="8">Uncharacterized protein</fullName>
    </submittedName>
</protein>
<feature type="region of interest" description="Disordered" evidence="7">
    <location>
        <begin position="81"/>
        <end position="124"/>
    </location>
</feature>
<evidence type="ECO:0000256" key="3">
    <source>
        <dbReference type="ARBA" id="ARBA00022692"/>
    </source>
</evidence>
<name>A0A1X6P0N1_PORUM</name>
<keyword evidence="9" id="KW-1185">Reference proteome</keyword>
<keyword evidence="4" id="KW-1133">Transmembrane helix</keyword>
<accession>A0A1X6P0N1</accession>
<comment type="subcellular location">
    <subcellularLocation>
        <location evidence="1">Membrane</location>
        <topology evidence="1">Multi-pass membrane protein</topology>
    </subcellularLocation>
</comment>
<evidence type="ECO:0000256" key="5">
    <source>
        <dbReference type="ARBA" id="ARBA00023136"/>
    </source>
</evidence>
<evidence type="ECO:0000313" key="9">
    <source>
        <dbReference type="Proteomes" id="UP000218209"/>
    </source>
</evidence>
<sequence length="315" mass="32009">MAAFVGLPVATVGGRRPRSLSSRLRGTPLVAPLLSPRCSLTGPGGGVGSGALWQRRAAVAAAQSAAPAAASGALAFDKVPAFNPYEDDDDDDDEGRGGAGGGGRGSGGRGGGGGGDGGGVPDGPRDPLAWAAHVWTYNLARRPILSKAVSTSLIGLLGDLIAQGVSHRRALAAVPAGCPYRPPFRLDARRAAAVTALGFVFTGPMLHGWYETLGRVFPGGGWAAVASSVVADQSLFAPLVNGVYLMATGLMEGGGVDDVTAKVRGGFGDVWRKSIAVWVPAQAVNFGLVPLVWRVPYVNGVALLWTVLLSSVAHA</sequence>
<dbReference type="InterPro" id="IPR007248">
    <property type="entry name" value="Mpv17_PMP22"/>
</dbReference>
<feature type="compositionally biased region" description="Gly residues" evidence="7">
    <location>
        <begin position="97"/>
        <end position="121"/>
    </location>
</feature>
<evidence type="ECO:0000313" key="8">
    <source>
        <dbReference type="EMBL" id="OSX74412.1"/>
    </source>
</evidence>
<reference evidence="8 9" key="1">
    <citation type="submission" date="2017-03" db="EMBL/GenBank/DDBJ databases">
        <title>WGS assembly of Porphyra umbilicalis.</title>
        <authorList>
            <person name="Brawley S.H."/>
            <person name="Blouin N.A."/>
            <person name="Ficko-Blean E."/>
            <person name="Wheeler G.L."/>
            <person name="Lohr M."/>
            <person name="Goodson H.V."/>
            <person name="Jenkins J.W."/>
            <person name="Blaby-Haas C.E."/>
            <person name="Helliwell K.E."/>
            <person name="Chan C."/>
            <person name="Marriage T."/>
            <person name="Bhattacharya D."/>
            <person name="Klein A.S."/>
            <person name="Badis Y."/>
            <person name="Brodie J."/>
            <person name="Cao Y."/>
            <person name="Collen J."/>
            <person name="Dittami S.M."/>
            <person name="Gachon C.M."/>
            <person name="Green B.R."/>
            <person name="Karpowicz S."/>
            <person name="Kim J.W."/>
            <person name="Kudahl U."/>
            <person name="Lin S."/>
            <person name="Michel G."/>
            <person name="Mittag M."/>
            <person name="Olson B.J."/>
            <person name="Pangilinan J."/>
            <person name="Peng Y."/>
            <person name="Qiu H."/>
            <person name="Shu S."/>
            <person name="Singer J.T."/>
            <person name="Smith A.G."/>
            <person name="Sprecher B.N."/>
            <person name="Wagner V."/>
            <person name="Wang W."/>
            <person name="Wang Z.-Y."/>
            <person name="Yan J."/>
            <person name="Yarish C."/>
            <person name="Zoeuner-Riek S."/>
            <person name="Zhuang Y."/>
            <person name="Zou Y."/>
            <person name="Lindquist E.A."/>
            <person name="Grimwood J."/>
            <person name="Barry K."/>
            <person name="Rokhsar D.S."/>
            <person name="Schmutz J."/>
            <person name="Stiller J.W."/>
            <person name="Grossman A.R."/>
            <person name="Prochnik S.E."/>
        </authorList>
    </citation>
    <scope>NUCLEOTIDE SEQUENCE [LARGE SCALE GENOMIC DNA]</scope>
    <source>
        <strain evidence="8">4086291</strain>
    </source>
</reference>
<keyword evidence="5" id="KW-0472">Membrane</keyword>
<comment type="similarity">
    <text evidence="2 6">Belongs to the peroxisomal membrane protein PXMP2/4 family.</text>
</comment>
<dbReference type="GO" id="GO:0005737">
    <property type="term" value="C:cytoplasm"/>
    <property type="evidence" value="ECO:0007669"/>
    <property type="project" value="TreeGrafter"/>
</dbReference>
<keyword evidence="3" id="KW-0812">Transmembrane</keyword>
<evidence type="ECO:0000256" key="7">
    <source>
        <dbReference type="SAM" id="MobiDB-lite"/>
    </source>
</evidence>
<dbReference type="Proteomes" id="UP000218209">
    <property type="component" value="Unassembled WGS sequence"/>
</dbReference>
<evidence type="ECO:0000256" key="1">
    <source>
        <dbReference type="ARBA" id="ARBA00004141"/>
    </source>
</evidence>
<evidence type="ECO:0000256" key="2">
    <source>
        <dbReference type="ARBA" id="ARBA00006824"/>
    </source>
</evidence>
<proteinExistence type="inferred from homology"/>
<dbReference type="EMBL" id="KV918948">
    <property type="protein sequence ID" value="OSX74412.1"/>
    <property type="molecule type" value="Genomic_DNA"/>
</dbReference>